<dbReference type="InterPro" id="IPR013762">
    <property type="entry name" value="Integrase-like_cat_sf"/>
</dbReference>
<dbReference type="Proteomes" id="UP000223060">
    <property type="component" value="Chromosome"/>
</dbReference>
<feature type="domain" description="Core-binding (CB)" evidence="7">
    <location>
        <begin position="56"/>
        <end position="144"/>
    </location>
</feature>
<protein>
    <submittedName>
        <fullName evidence="8">Integrase</fullName>
    </submittedName>
</protein>
<dbReference type="AlphaFoldDB" id="A0A1S7FVZ3"/>
<accession>A0A1S7FVZ3</accession>
<gene>
    <name evidence="8" type="ORF">UE46_11670</name>
</gene>
<dbReference type="Pfam" id="PF00589">
    <property type="entry name" value="Phage_integrase"/>
    <property type="match status" value="1"/>
</dbReference>
<dbReference type="EMBL" id="CP011102">
    <property type="protein sequence ID" value="AQY51624.1"/>
    <property type="molecule type" value="Genomic_DNA"/>
</dbReference>
<dbReference type="GO" id="GO:0015074">
    <property type="term" value="P:DNA integration"/>
    <property type="evidence" value="ECO:0007669"/>
    <property type="project" value="UniProtKB-KW"/>
</dbReference>
<evidence type="ECO:0000256" key="3">
    <source>
        <dbReference type="ARBA" id="ARBA00023125"/>
    </source>
</evidence>
<evidence type="ECO:0000313" key="8">
    <source>
        <dbReference type="EMBL" id="AQY51624.1"/>
    </source>
</evidence>
<dbReference type="InterPro" id="IPR010998">
    <property type="entry name" value="Integrase_recombinase_N"/>
</dbReference>
<evidence type="ECO:0000259" key="6">
    <source>
        <dbReference type="PROSITE" id="PS51898"/>
    </source>
</evidence>
<keyword evidence="3 5" id="KW-0238">DNA-binding</keyword>
<evidence type="ECO:0000256" key="2">
    <source>
        <dbReference type="ARBA" id="ARBA00022908"/>
    </source>
</evidence>
<dbReference type="GO" id="GO:0003677">
    <property type="term" value="F:DNA binding"/>
    <property type="evidence" value="ECO:0007669"/>
    <property type="project" value="UniProtKB-UniRule"/>
</dbReference>
<keyword evidence="4" id="KW-0233">DNA recombination</keyword>
<dbReference type="Pfam" id="PF14657">
    <property type="entry name" value="Arm-DNA-bind_4"/>
    <property type="match status" value="1"/>
</dbReference>
<evidence type="ECO:0000256" key="4">
    <source>
        <dbReference type="ARBA" id="ARBA00023172"/>
    </source>
</evidence>
<comment type="similarity">
    <text evidence="1">Belongs to the 'phage' integrase family.</text>
</comment>
<dbReference type="Gene3D" id="1.10.150.130">
    <property type="match status" value="1"/>
</dbReference>
<organism evidence="8 9">
    <name type="scientific">Listeria weihenstephanensis</name>
    <dbReference type="NCBI Taxonomy" id="1006155"/>
    <lineage>
        <taxon>Bacteria</taxon>
        <taxon>Bacillati</taxon>
        <taxon>Bacillota</taxon>
        <taxon>Bacilli</taxon>
        <taxon>Bacillales</taxon>
        <taxon>Listeriaceae</taxon>
        <taxon>Listeria</taxon>
    </lineage>
</organism>
<proteinExistence type="inferred from homology"/>
<dbReference type="Gene3D" id="1.10.443.10">
    <property type="entry name" value="Intergrase catalytic core"/>
    <property type="match status" value="1"/>
</dbReference>
<evidence type="ECO:0000256" key="1">
    <source>
        <dbReference type="ARBA" id="ARBA00008857"/>
    </source>
</evidence>
<sequence length="359" mass="42014">MPAYRDEDKGNWFSSFYYQDWKGKRVKKLKRGFKTKKEAQEWENNFKLQSENSLDMKFKDFVNIYKSDIKTRVKYNTWVSKEYIINLKIIPAFGERKINEIKPSDIIQWQNELIGYRNDKGKGFSPTYLKTIHNQLTAIFNHAVRFYELKSNPARTVGCMGSKKSDKEMLVWTKEEYLKFADSMMDKDISFHAFEILYWCGIRVGELLALTPADFNFEDGTVSITKSYQRIKGEDIITTPKTEKGKRIINMPDFLVDEMQDYIARLYGCKPKSRIFPITKAVLYSEMRRGATEQNIKKIRIHDLRHSHVSLLIDMGFSAVAIADRVGHESIDITYHYAHLFPTKQNEIANSLNNLKEGN</sequence>
<keyword evidence="2" id="KW-0229">DNA integration</keyword>
<dbReference type="InterPro" id="IPR004107">
    <property type="entry name" value="Integrase_SAM-like_N"/>
</dbReference>
<dbReference type="InterPro" id="IPR044068">
    <property type="entry name" value="CB"/>
</dbReference>
<dbReference type="Pfam" id="PF14659">
    <property type="entry name" value="Phage_int_SAM_3"/>
    <property type="match status" value="1"/>
</dbReference>
<feature type="domain" description="Tyr recombinase" evidence="6">
    <location>
        <begin position="167"/>
        <end position="350"/>
    </location>
</feature>
<dbReference type="PANTHER" id="PTHR30349">
    <property type="entry name" value="PHAGE INTEGRASE-RELATED"/>
    <property type="match status" value="1"/>
</dbReference>
<dbReference type="PANTHER" id="PTHR30349:SF64">
    <property type="entry name" value="PROPHAGE INTEGRASE INTD-RELATED"/>
    <property type="match status" value="1"/>
</dbReference>
<name>A0A1S7FVZ3_9LIST</name>
<evidence type="ECO:0000259" key="7">
    <source>
        <dbReference type="PROSITE" id="PS51900"/>
    </source>
</evidence>
<dbReference type="InterPro" id="IPR028259">
    <property type="entry name" value="AP2-like_int_N"/>
</dbReference>
<keyword evidence="9" id="KW-1185">Reference proteome</keyword>
<dbReference type="GO" id="GO:0006310">
    <property type="term" value="P:DNA recombination"/>
    <property type="evidence" value="ECO:0007669"/>
    <property type="project" value="UniProtKB-KW"/>
</dbReference>
<dbReference type="InterPro" id="IPR002104">
    <property type="entry name" value="Integrase_catalytic"/>
</dbReference>
<evidence type="ECO:0000313" key="9">
    <source>
        <dbReference type="Proteomes" id="UP000223060"/>
    </source>
</evidence>
<dbReference type="CDD" id="cd01189">
    <property type="entry name" value="INT_ICEBs1_C_like"/>
    <property type="match status" value="1"/>
</dbReference>
<dbReference type="PROSITE" id="PS51900">
    <property type="entry name" value="CB"/>
    <property type="match status" value="1"/>
</dbReference>
<dbReference type="PROSITE" id="PS51898">
    <property type="entry name" value="TYR_RECOMBINASE"/>
    <property type="match status" value="1"/>
</dbReference>
<reference evidence="9" key="1">
    <citation type="submission" date="2015-03" db="EMBL/GenBank/DDBJ databases">
        <authorList>
            <person name="Ferrari E."/>
            <person name="Walter M.C."/>
            <person name="Huptas C."/>
            <person name="Scherer S."/>
            <person name="Mueller-Herbst S."/>
        </authorList>
    </citation>
    <scope>NUCLEOTIDE SEQUENCE [LARGE SCALE GENOMIC DNA]</scope>
    <source>
        <strain evidence="9">LWP01</strain>
    </source>
</reference>
<evidence type="ECO:0000256" key="5">
    <source>
        <dbReference type="PROSITE-ProRule" id="PRU01248"/>
    </source>
</evidence>
<dbReference type="SUPFAM" id="SSF56349">
    <property type="entry name" value="DNA breaking-rejoining enzymes"/>
    <property type="match status" value="1"/>
</dbReference>
<dbReference type="KEGG" id="lwi:UE46_11670"/>
<dbReference type="InterPro" id="IPR050090">
    <property type="entry name" value="Tyrosine_recombinase_XerCD"/>
</dbReference>
<dbReference type="InterPro" id="IPR011010">
    <property type="entry name" value="DNA_brk_join_enz"/>
</dbReference>
<dbReference type="RefSeq" id="WP_118907646.1">
    <property type="nucleotide sequence ID" value="NZ_CP011102.1"/>
</dbReference>